<feature type="signal peptide" evidence="1">
    <location>
        <begin position="1"/>
        <end position="27"/>
    </location>
</feature>
<feature type="chain" id="PRO_5014978870" evidence="1">
    <location>
        <begin position="28"/>
        <end position="224"/>
    </location>
</feature>
<dbReference type="GO" id="GO:0046872">
    <property type="term" value="F:metal ion binding"/>
    <property type="evidence" value="ECO:0007669"/>
    <property type="project" value="InterPro"/>
</dbReference>
<evidence type="ECO:0000256" key="1">
    <source>
        <dbReference type="SAM" id="SignalP"/>
    </source>
</evidence>
<dbReference type="SUPFAM" id="SSF47240">
    <property type="entry name" value="Ferritin-like"/>
    <property type="match status" value="1"/>
</dbReference>
<feature type="domain" description="Ferritin-like diiron" evidence="2">
    <location>
        <begin position="32"/>
        <end position="176"/>
    </location>
</feature>
<dbReference type="InterPro" id="IPR009078">
    <property type="entry name" value="Ferritin-like_SF"/>
</dbReference>
<dbReference type="EMBL" id="CP018800">
    <property type="protein sequence ID" value="ATX81066.1"/>
    <property type="molecule type" value="Genomic_DNA"/>
</dbReference>
<sequence length="224" mass="25217">MHRPAAWTMFTAALLLALSGNIQHSQAEDAASKPYPETLAVMQMLYGIETRAEYRFNLFSERAKEDGYGRTAHLFKAISLSESIHAAHFKALIEELGGTVAMVDFSSIKAESTKENLEYAATTELAEINNQYPRYIDRINPENHQQAMEYVRFAWEAEKHHRALIVKVHSGADLFFDKLLSSMDATSSRYYVNRNCGTTVSKLPPDACPVCHLPINSYVEVARP</sequence>
<dbReference type="InterPro" id="IPR052753">
    <property type="entry name" value="Rbr2/Nigerythrin"/>
</dbReference>
<evidence type="ECO:0000313" key="4">
    <source>
        <dbReference type="Proteomes" id="UP000231637"/>
    </source>
</evidence>
<reference evidence="3 4" key="1">
    <citation type="submission" date="2016-12" db="EMBL/GenBank/DDBJ databases">
        <title>Isolation and genomic insights into novel planktonic Zetaproteobacteria from stratified waters of the Chesapeake Bay.</title>
        <authorList>
            <person name="McAllister S.M."/>
            <person name="Kato S."/>
            <person name="Chan C.S."/>
            <person name="Chiu B.K."/>
            <person name="Field E.K."/>
        </authorList>
    </citation>
    <scope>NUCLEOTIDE SEQUENCE [LARGE SCALE GENOMIC DNA]</scope>
    <source>
        <strain evidence="3 4">CP-8</strain>
    </source>
</reference>
<dbReference type="RefSeq" id="WP_157821228.1">
    <property type="nucleotide sequence ID" value="NZ_CP018800.1"/>
</dbReference>
<dbReference type="KEGG" id="mfn:Ga0123462_0188"/>
<dbReference type="Gene3D" id="1.20.1260.10">
    <property type="match status" value="1"/>
</dbReference>
<dbReference type="InterPro" id="IPR003251">
    <property type="entry name" value="Rr_diiron-bd_dom"/>
</dbReference>
<name>A0A2K8L9W7_9PROT</name>
<gene>
    <name evidence="3" type="ORF">Ga0123462_0188</name>
</gene>
<dbReference type="OrthoDB" id="9799749at2"/>
<dbReference type="CDD" id="cd01041">
    <property type="entry name" value="Rubrerythrin"/>
    <property type="match status" value="1"/>
</dbReference>
<dbReference type="PANTHER" id="PTHR33746:SF4">
    <property type="entry name" value="RUBRERYTHRIN"/>
    <property type="match status" value="1"/>
</dbReference>
<dbReference type="PROSITE" id="PS50905">
    <property type="entry name" value="FERRITIN_LIKE"/>
    <property type="match status" value="1"/>
</dbReference>
<accession>A0A2K8L9W7</accession>
<keyword evidence="4" id="KW-1185">Reference proteome</keyword>
<dbReference type="Proteomes" id="UP000231637">
    <property type="component" value="Chromosome"/>
</dbReference>
<proteinExistence type="predicted"/>
<dbReference type="PANTHER" id="PTHR33746">
    <property type="entry name" value="RUBRERYTHRIN"/>
    <property type="match status" value="1"/>
</dbReference>
<evidence type="ECO:0000259" key="2">
    <source>
        <dbReference type="PROSITE" id="PS50905"/>
    </source>
</evidence>
<dbReference type="InterPro" id="IPR009040">
    <property type="entry name" value="Ferritin-like_diiron"/>
</dbReference>
<dbReference type="Pfam" id="PF02915">
    <property type="entry name" value="Rubrerythrin"/>
    <property type="match status" value="1"/>
</dbReference>
<protein>
    <submittedName>
        <fullName evidence="3">Rubrerythrin</fullName>
    </submittedName>
</protein>
<dbReference type="AlphaFoldDB" id="A0A2K8L9W7"/>
<evidence type="ECO:0000313" key="3">
    <source>
        <dbReference type="EMBL" id="ATX81066.1"/>
    </source>
</evidence>
<dbReference type="GO" id="GO:0016491">
    <property type="term" value="F:oxidoreductase activity"/>
    <property type="evidence" value="ECO:0007669"/>
    <property type="project" value="InterPro"/>
</dbReference>
<keyword evidence="1" id="KW-0732">Signal</keyword>
<organism evidence="3 4">
    <name type="scientific">Mariprofundus ferrinatatus</name>
    <dbReference type="NCBI Taxonomy" id="1921087"/>
    <lineage>
        <taxon>Bacteria</taxon>
        <taxon>Pseudomonadati</taxon>
        <taxon>Pseudomonadota</taxon>
        <taxon>Candidatius Mariprofundia</taxon>
        <taxon>Mariprofundales</taxon>
        <taxon>Mariprofundaceae</taxon>
        <taxon>Mariprofundus</taxon>
    </lineage>
</organism>
<dbReference type="InterPro" id="IPR012347">
    <property type="entry name" value="Ferritin-like"/>
</dbReference>